<dbReference type="Proteomes" id="UP000270094">
    <property type="component" value="Unassembled WGS sequence"/>
</dbReference>
<dbReference type="EMBL" id="UYYB01109984">
    <property type="protein sequence ID" value="VDM80773.1"/>
    <property type="molecule type" value="Genomic_DNA"/>
</dbReference>
<sequence>MTPGAVVSSLYFTTSRSQHVTSVARARSMPYLSTREADAVPTPRNIGALGGYEDVTRFAMLTSRQARGELVRGLQRSRHVARS</sequence>
<keyword evidence="2" id="KW-1185">Reference proteome</keyword>
<gene>
    <name evidence="1" type="ORF">SVUK_LOCUS15771</name>
</gene>
<dbReference type="AlphaFoldDB" id="A0A3P7JIU2"/>
<reference evidence="1 2" key="1">
    <citation type="submission" date="2018-11" db="EMBL/GenBank/DDBJ databases">
        <authorList>
            <consortium name="Pathogen Informatics"/>
        </authorList>
    </citation>
    <scope>NUCLEOTIDE SEQUENCE [LARGE SCALE GENOMIC DNA]</scope>
</reference>
<accession>A0A3P7JIU2</accession>
<name>A0A3P7JIU2_STRVU</name>
<proteinExistence type="predicted"/>
<evidence type="ECO:0000313" key="1">
    <source>
        <dbReference type="EMBL" id="VDM80773.1"/>
    </source>
</evidence>
<protein>
    <submittedName>
        <fullName evidence="1">Uncharacterized protein</fullName>
    </submittedName>
</protein>
<evidence type="ECO:0000313" key="2">
    <source>
        <dbReference type="Proteomes" id="UP000270094"/>
    </source>
</evidence>
<organism evidence="1 2">
    <name type="scientific">Strongylus vulgaris</name>
    <name type="common">Blood worm</name>
    <dbReference type="NCBI Taxonomy" id="40348"/>
    <lineage>
        <taxon>Eukaryota</taxon>
        <taxon>Metazoa</taxon>
        <taxon>Ecdysozoa</taxon>
        <taxon>Nematoda</taxon>
        <taxon>Chromadorea</taxon>
        <taxon>Rhabditida</taxon>
        <taxon>Rhabditina</taxon>
        <taxon>Rhabditomorpha</taxon>
        <taxon>Strongyloidea</taxon>
        <taxon>Strongylidae</taxon>
        <taxon>Strongylus</taxon>
    </lineage>
</organism>